<sequence length="144" mass="16931">MGSRILEETNKLAPRVYQLAQLVCRELETLRESHGEATYQSLLPVSLRILEEMNQVYAEKNKLDLDLNLQVAEKNDILFQLERANKLRLAADQRVHYLEDELIALKKDSQLKIEKLESLLRHREMLTRNAEEHGEFTRLTLLYD</sequence>
<protein>
    <recommendedName>
        <fullName evidence="1">RH1 domain-containing protein</fullName>
    </recommendedName>
</protein>
<dbReference type="EMBL" id="LUCM01001823">
    <property type="protein sequence ID" value="KAA0198309.1"/>
    <property type="molecule type" value="Genomic_DNA"/>
</dbReference>
<dbReference type="AlphaFoldDB" id="A0A8E0S599"/>
<evidence type="ECO:0000313" key="2">
    <source>
        <dbReference type="EMBL" id="KAA0198309.1"/>
    </source>
</evidence>
<name>A0A8E0S599_9TREM</name>
<dbReference type="PANTHER" id="PTHR13886:SF4">
    <property type="entry name" value="JNK-INTERACTING PROTEIN 3"/>
    <property type="match status" value="1"/>
</dbReference>
<dbReference type="PROSITE" id="PS51776">
    <property type="entry name" value="RH1"/>
    <property type="match status" value="1"/>
</dbReference>
<reference evidence="2" key="1">
    <citation type="submission" date="2019-05" db="EMBL/GenBank/DDBJ databases">
        <title>Annotation for the trematode Fasciolopsis buski.</title>
        <authorList>
            <person name="Choi Y.-J."/>
        </authorList>
    </citation>
    <scope>NUCLEOTIDE SEQUENCE</scope>
    <source>
        <strain evidence="2">HT</strain>
        <tissue evidence="2">Whole worm</tissue>
    </source>
</reference>
<dbReference type="GO" id="GO:0016192">
    <property type="term" value="P:vesicle-mediated transport"/>
    <property type="evidence" value="ECO:0007669"/>
    <property type="project" value="TreeGrafter"/>
</dbReference>
<evidence type="ECO:0000313" key="3">
    <source>
        <dbReference type="Proteomes" id="UP000728185"/>
    </source>
</evidence>
<comment type="caution">
    <text evidence="2">The sequence shown here is derived from an EMBL/GenBank/DDBJ whole genome shotgun (WGS) entry which is preliminary data.</text>
</comment>
<evidence type="ECO:0000259" key="1">
    <source>
        <dbReference type="PROSITE" id="PS51776"/>
    </source>
</evidence>
<dbReference type="InterPro" id="IPR034743">
    <property type="entry name" value="RH1"/>
</dbReference>
<organism evidence="2 3">
    <name type="scientific">Fasciolopsis buskii</name>
    <dbReference type="NCBI Taxonomy" id="27845"/>
    <lineage>
        <taxon>Eukaryota</taxon>
        <taxon>Metazoa</taxon>
        <taxon>Spiralia</taxon>
        <taxon>Lophotrochozoa</taxon>
        <taxon>Platyhelminthes</taxon>
        <taxon>Trematoda</taxon>
        <taxon>Digenea</taxon>
        <taxon>Plagiorchiida</taxon>
        <taxon>Echinostomata</taxon>
        <taxon>Echinostomatoidea</taxon>
        <taxon>Fasciolidae</taxon>
        <taxon>Fasciolopsis</taxon>
    </lineage>
</organism>
<feature type="domain" description="RH1" evidence="1">
    <location>
        <begin position="1"/>
        <end position="87"/>
    </location>
</feature>
<keyword evidence="3" id="KW-1185">Reference proteome</keyword>
<dbReference type="Proteomes" id="UP000728185">
    <property type="component" value="Unassembled WGS sequence"/>
</dbReference>
<dbReference type="GO" id="GO:0005737">
    <property type="term" value="C:cytoplasm"/>
    <property type="evidence" value="ECO:0007669"/>
    <property type="project" value="TreeGrafter"/>
</dbReference>
<dbReference type="GO" id="GO:0019894">
    <property type="term" value="F:kinesin binding"/>
    <property type="evidence" value="ECO:0007669"/>
    <property type="project" value="TreeGrafter"/>
</dbReference>
<proteinExistence type="predicted"/>
<dbReference type="GO" id="GO:0005078">
    <property type="term" value="F:MAP-kinase scaffold activity"/>
    <property type="evidence" value="ECO:0007669"/>
    <property type="project" value="InterPro"/>
</dbReference>
<dbReference type="GO" id="GO:0030159">
    <property type="term" value="F:signaling receptor complex adaptor activity"/>
    <property type="evidence" value="ECO:0007669"/>
    <property type="project" value="TreeGrafter"/>
</dbReference>
<dbReference type="InterPro" id="IPR039911">
    <property type="entry name" value="JIP3/JIP4"/>
</dbReference>
<dbReference type="OrthoDB" id="10256043at2759"/>
<dbReference type="Pfam" id="PF09744">
    <property type="entry name" value="RH1"/>
    <property type="match status" value="1"/>
</dbReference>
<dbReference type="GO" id="GO:0008432">
    <property type="term" value="F:JUN kinase binding"/>
    <property type="evidence" value="ECO:0007669"/>
    <property type="project" value="TreeGrafter"/>
</dbReference>
<accession>A0A8E0S599</accession>
<gene>
    <name evidence="2" type="ORF">FBUS_10487</name>
</gene>
<dbReference type="PANTHER" id="PTHR13886">
    <property type="entry name" value="JNK/SAPK-ASSOCIATED PROTEIN"/>
    <property type="match status" value="1"/>
</dbReference>